<dbReference type="RefSeq" id="WP_183352899.1">
    <property type="nucleotide sequence ID" value="NZ_BLXX01000001.1"/>
</dbReference>
<dbReference type="Proteomes" id="UP000556026">
    <property type="component" value="Unassembled WGS sequence"/>
</dbReference>
<dbReference type="EMBL" id="BLXX01000001">
    <property type="protein sequence ID" value="GFO58050.1"/>
    <property type="molecule type" value="Genomic_DNA"/>
</dbReference>
<proteinExistence type="predicted"/>
<keyword evidence="1" id="KW-1133">Transmembrane helix</keyword>
<feature type="transmembrane region" description="Helical" evidence="1">
    <location>
        <begin position="12"/>
        <end position="32"/>
    </location>
</feature>
<comment type="caution">
    <text evidence="2">The sequence shown here is derived from an EMBL/GenBank/DDBJ whole genome shotgun (WGS) entry which is preliminary data.</text>
</comment>
<reference evidence="3" key="1">
    <citation type="submission" date="2020-06" db="EMBL/GenBank/DDBJ databases">
        <title>Draft genomic sequence of Geomonas sp. Red330.</title>
        <authorList>
            <person name="Itoh H."/>
            <person name="Zhenxing X."/>
            <person name="Ushijima N."/>
            <person name="Masuda Y."/>
            <person name="Shiratori Y."/>
            <person name="Senoo K."/>
        </authorList>
    </citation>
    <scope>NUCLEOTIDE SEQUENCE [LARGE SCALE GENOMIC DNA]</scope>
    <source>
        <strain evidence="3">Red330</strain>
    </source>
</reference>
<accession>A0A6V8MDG0</accession>
<protein>
    <submittedName>
        <fullName evidence="2">Type IV pilus minor pilin PilX</fullName>
    </submittedName>
</protein>
<keyword evidence="3" id="KW-1185">Reference proteome</keyword>
<evidence type="ECO:0000313" key="3">
    <source>
        <dbReference type="Proteomes" id="UP000556026"/>
    </source>
</evidence>
<dbReference type="AlphaFoldDB" id="A0A6V8MDG0"/>
<evidence type="ECO:0000313" key="2">
    <source>
        <dbReference type="EMBL" id="GFO58050.1"/>
    </source>
</evidence>
<evidence type="ECO:0000256" key="1">
    <source>
        <dbReference type="SAM" id="Phobius"/>
    </source>
</evidence>
<organism evidence="2 3">
    <name type="scientific">Geomonas silvestris</name>
    <dbReference type="NCBI Taxonomy" id="2740184"/>
    <lineage>
        <taxon>Bacteria</taxon>
        <taxon>Pseudomonadati</taxon>
        <taxon>Thermodesulfobacteriota</taxon>
        <taxon>Desulfuromonadia</taxon>
        <taxon>Geobacterales</taxon>
        <taxon>Geobacteraceae</taxon>
        <taxon>Geomonas</taxon>
    </lineage>
</organism>
<gene>
    <name evidence="2" type="primary">pilX-2_2</name>
    <name evidence="2" type="ORF">GMST_03750</name>
</gene>
<keyword evidence="1" id="KW-0812">Transmembrane</keyword>
<name>A0A6V8MDG0_9BACT</name>
<sequence>MRNLNDKGMALVTSLMMTLIILVIIIGLWTVMDQSIKANTARSSYRNVTEATYGGVDLITKNLVPRLFDNVSTATIASEYRDLNMSLAASACLRQKLTLSPDKWTACPSSSKDFAPKNSPDIKFNLIDEKKKPSYTVYSKIVDTVPGVPFASGTNGNQLIGSAVAESSAGTTLTLEHYVYTIEVEGQGATGADKKLSVVYEY</sequence>
<keyword evidence="1" id="KW-0472">Membrane</keyword>